<feature type="binding site" evidence="7">
    <location>
        <position position="822"/>
    </location>
    <ligand>
        <name>ATP</name>
        <dbReference type="ChEBI" id="CHEBI:30616"/>
    </ligand>
</feature>
<keyword evidence="1" id="KW-0723">Serine/threonine-protein kinase</keyword>
<comment type="caution">
    <text evidence="10">The sequence shown here is derived from an EMBL/GenBank/DDBJ whole genome shotgun (WGS) entry which is preliminary data.</text>
</comment>
<evidence type="ECO:0000313" key="10">
    <source>
        <dbReference type="EMBL" id="CAF0731643.1"/>
    </source>
</evidence>
<dbReference type="FunFam" id="1.10.510.10:FF:000145">
    <property type="entry name" value="Dual specificity protein kinase CLK2"/>
    <property type="match status" value="1"/>
</dbReference>
<feature type="compositionally biased region" description="Polar residues" evidence="8">
    <location>
        <begin position="96"/>
        <end position="112"/>
    </location>
</feature>
<dbReference type="CDD" id="cd14134">
    <property type="entry name" value="PKc_CLK"/>
    <property type="match status" value="1"/>
</dbReference>
<feature type="domain" description="Protein kinase" evidence="9">
    <location>
        <begin position="792"/>
        <end position="1108"/>
    </location>
</feature>
<dbReference type="Gene3D" id="1.10.510.10">
    <property type="entry name" value="Transferase(Phosphotransferase) domain 1"/>
    <property type="match status" value="1"/>
</dbReference>
<dbReference type="PANTHER" id="PTHR45646:SF11">
    <property type="entry name" value="SERINE_THREONINE-PROTEIN KINASE DOA"/>
    <property type="match status" value="1"/>
</dbReference>
<evidence type="ECO:0000256" key="7">
    <source>
        <dbReference type="PROSITE-ProRule" id="PRU10141"/>
    </source>
</evidence>
<organism evidence="10 11">
    <name type="scientific">Brachionus calyciflorus</name>
    <dbReference type="NCBI Taxonomy" id="104777"/>
    <lineage>
        <taxon>Eukaryota</taxon>
        <taxon>Metazoa</taxon>
        <taxon>Spiralia</taxon>
        <taxon>Gnathifera</taxon>
        <taxon>Rotifera</taxon>
        <taxon>Eurotatoria</taxon>
        <taxon>Monogononta</taxon>
        <taxon>Pseudotrocha</taxon>
        <taxon>Ploima</taxon>
        <taxon>Brachionidae</taxon>
        <taxon>Brachionus</taxon>
    </lineage>
</organism>
<keyword evidence="11" id="KW-1185">Reference proteome</keyword>
<dbReference type="Pfam" id="PF00069">
    <property type="entry name" value="Pkinase"/>
    <property type="match status" value="1"/>
</dbReference>
<keyword evidence="3 7" id="KW-0547">Nucleotide-binding</keyword>
<dbReference type="InterPro" id="IPR008271">
    <property type="entry name" value="Ser/Thr_kinase_AS"/>
</dbReference>
<feature type="region of interest" description="Disordered" evidence="8">
    <location>
        <begin position="1"/>
        <end position="25"/>
    </location>
</feature>
<feature type="compositionally biased region" description="Polar residues" evidence="8">
    <location>
        <begin position="160"/>
        <end position="223"/>
    </location>
</feature>
<feature type="region of interest" description="Disordered" evidence="8">
    <location>
        <begin position="70"/>
        <end position="120"/>
    </location>
</feature>
<name>A0A813MXV7_9BILA</name>
<gene>
    <name evidence="10" type="ORF">OXX778_LOCUS2879</name>
</gene>
<dbReference type="GO" id="GO:0005634">
    <property type="term" value="C:nucleus"/>
    <property type="evidence" value="ECO:0007669"/>
    <property type="project" value="TreeGrafter"/>
</dbReference>
<accession>A0A813MXV7</accession>
<keyword evidence="2" id="KW-0808">Transferase</keyword>
<evidence type="ECO:0000256" key="1">
    <source>
        <dbReference type="ARBA" id="ARBA00022527"/>
    </source>
</evidence>
<dbReference type="Proteomes" id="UP000663879">
    <property type="component" value="Unassembled WGS sequence"/>
</dbReference>
<evidence type="ECO:0000256" key="5">
    <source>
        <dbReference type="ARBA" id="ARBA00022840"/>
    </source>
</evidence>
<feature type="compositionally biased region" description="Low complexity" evidence="8">
    <location>
        <begin position="258"/>
        <end position="282"/>
    </location>
</feature>
<comment type="similarity">
    <text evidence="6">Belongs to the protein kinase superfamily. CMGC Ser/Thr protein kinase family. Lammer subfamily.</text>
</comment>
<dbReference type="Gene3D" id="3.30.200.20">
    <property type="entry name" value="Phosphorylase Kinase, domain 1"/>
    <property type="match status" value="1"/>
</dbReference>
<evidence type="ECO:0000259" key="9">
    <source>
        <dbReference type="PROSITE" id="PS50011"/>
    </source>
</evidence>
<dbReference type="InterPro" id="IPR017441">
    <property type="entry name" value="Protein_kinase_ATP_BS"/>
</dbReference>
<evidence type="ECO:0000256" key="8">
    <source>
        <dbReference type="SAM" id="MobiDB-lite"/>
    </source>
</evidence>
<feature type="compositionally biased region" description="Low complexity" evidence="8">
    <location>
        <begin position="581"/>
        <end position="590"/>
    </location>
</feature>
<keyword evidence="4" id="KW-0418">Kinase</keyword>
<dbReference type="PROSITE" id="PS00108">
    <property type="entry name" value="PROTEIN_KINASE_ST"/>
    <property type="match status" value="1"/>
</dbReference>
<dbReference type="PROSITE" id="PS50011">
    <property type="entry name" value="PROTEIN_KINASE_DOM"/>
    <property type="match status" value="1"/>
</dbReference>
<dbReference type="SMART" id="SM00220">
    <property type="entry name" value="S_TKc"/>
    <property type="match status" value="1"/>
</dbReference>
<protein>
    <recommendedName>
        <fullName evidence="9">Protein kinase domain-containing protein</fullName>
    </recommendedName>
</protein>
<dbReference type="InterPro" id="IPR051175">
    <property type="entry name" value="CLK_kinases"/>
</dbReference>
<evidence type="ECO:0000256" key="3">
    <source>
        <dbReference type="ARBA" id="ARBA00022741"/>
    </source>
</evidence>
<dbReference type="InterPro" id="IPR000719">
    <property type="entry name" value="Prot_kinase_dom"/>
</dbReference>
<evidence type="ECO:0000256" key="6">
    <source>
        <dbReference type="ARBA" id="ARBA00037966"/>
    </source>
</evidence>
<feature type="compositionally biased region" description="Low complexity" evidence="8">
    <location>
        <begin position="231"/>
        <end position="241"/>
    </location>
</feature>
<evidence type="ECO:0000256" key="4">
    <source>
        <dbReference type="ARBA" id="ARBA00022777"/>
    </source>
</evidence>
<dbReference type="InterPro" id="IPR011009">
    <property type="entry name" value="Kinase-like_dom_sf"/>
</dbReference>
<evidence type="ECO:0000313" key="11">
    <source>
        <dbReference type="Proteomes" id="UP000663879"/>
    </source>
</evidence>
<feature type="region of interest" description="Disordered" evidence="8">
    <location>
        <begin position="155"/>
        <end position="242"/>
    </location>
</feature>
<dbReference type="PROSITE" id="PS00107">
    <property type="entry name" value="PROTEIN_KINASE_ATP"/>
    <property type="match status" value="1"/>
</dbReference>
<dbReference type="AlphaFoldDB" id="A0A813MXV7"/>
<sequence>MSKYKSSTSSSSGTPNTSSTTNQPIWTTLTTPSQIARKYASIAPIWCHISRPRQLKKKFASTFHQAQNLLSRTHSKESSINSKSNNIDDENDPLSELTTANTYKNSLTSSNDTKPKNDYEYSFKKRDSSLDYKTRKNDIKSDSFLPTSSSYISTYNTTNPLSSSTVNGSTRWPSSKSYNYKESYDNTPSTNLYEDPNPSTEINTPTRRPNKYISSKYPSSLAGSKTERIISKSSKSSPNLLSKDKDYEHFYTDRYDPNSSKWTSNSSNNNNNNNSNNSPYNNYINHVHSQYHSNPSSNYSNYNYSNYSNNDNYGHYNSNREEKWNELDSMLGAQSALLSRLESDFVANRNKLKNNSSLNPLGASVTVSSSIGNQYKTPTYSASTNLIGSSKYTGSTTSNNLSSKSHNNMANVTNETDSLSSYSRYRTPTKKSTVTSKYTAKLDDLEQENQKKIPGTSTRKPASFISTAKTEPLLDLIKSLELSEEKEKNKSSDTDDKLLGIEKTLDESINKVLSESMADNFAHLANLSSSTLVLNNQSSSVPSTPNQVNNNHHDFVDDFINDYINSTLLKTDSTNNTNTIINNNNNSNSKNVDKISPKLSSSNTNIPSNYSNILNTNSTSYISLNENNNNNINKTLSNSNNTLESTNSTNSTNNLSNKADTVNSNGDNLGSLVSLHETPSWLLARTKSYYIPKLSAKKNDKLYDDSDSFVTSKNKYTTKEINEPVVQNIEAPIEKAHDPKTFLSSNIFTSNYEASDLSKSSKSKSNLDRLKIQDDDDGHLIYVPGDVLKSRYKIKRTLGEGTFGKVVEVKDSYEDKMKIALKIIKNVDKYREAAKLEINVLKTIKDKDPSGKYLCVHILDWFDFYGHICIAFEMLGLSVFDFLKDNNYVPYPIHQVRHLIYQLCIAVKFLHENELTHTDLKPENILFVNSDYDIVYNVRKKRDERVVKNTHIRVIDFGSATFDWEHHSTIVSTRHYRAPEVILELGWSQPCDVWSIGCILFELYLGFTLFQTHDNLEHLAMMERILGALPYRMAKRTRKTKYFYRGRLDWDERSSAGRYVRENCKPLRRYMLSDEEEHKQLIDLIEKMLEYDPDRRITLAKALEHEFFDTLPIHLKHEDDPKLKARSITP</sequence>
<dbReference type="GO" id="GO:0005524">
    <property type="term" value="F:ATP binding"/>
    <property type="evidence" value="ECO:0007669"/>
    <property type="project" value="UniProtKB-UniRule"/>
</dbReference>
<feature type="region of interest" description="Disordered" evidence="8">
    <location>
        <begin position="581"/>
        <end position="605"/>
    </location>
</feature>
<dbReference type="EMBL" id="CAJNOC010000239">
    <property type="protein sequence ID" value="CAF0731643.1"/>
    <property type="molecule type" value="Genomic_DNA"/>
</dbReference>
<feature type="region of interest" description="Disordered" evidence="8">
    <location>
        <begin position="445"/>
        <end position="465"/>
    </location>
</feature>
<dbReference type="OrthoDB" id="283111at2759"/>
<keyword evidence="5 7" id="KW-0067">ATP-binding</keyword>
<dbReference type="GO" id="GO:0004674">
    <property type="term" value="F:protein serine/threonine kinase activity"/>
    <property type="evidence" value="ECO:0007669"/>
    <property type="project" value="UniProtKB-KW"/>
</dbReference>
<dbReference type="GO" id="GO:0043484">
    <property type="term" value="P:regulation of RNA splicing"/>
    <property type="evidence" value="ECO:0007669"/>
    <property type="project" value="TreeGrafter"/>
</dbReference>
<feature type="region of interest" description="Disordered" evidence="8">
    <location>
        <begin position="257"/>
        <end position="284"/>
    </location>
</feature>
<proteinExistence type="inferred from homology"/>
<dbReference type="PANTHER" id="PTHR45646">
    <property type="entry name" value="SERINE/THREONINE-PROTEIN KINASE DOA-RELATED"/>
    <property type="match status" value="1"/>
</dbReference>
<dbReference type="SUPFAM" id="SSF56112">
    <property type="entry name" value="Protein kinase-like (PK-like)"/>
    <property type="match status" value="1"/>
</dbReference>
<reference evidence="10" key="1">
    <citation type="submission" date="2021-02" db="EMBL/GenBank/DDBJ databases">
        <authorList>
            <person name="Nowell W R."/>
        </authorList>
    </citation>
    <scope>NUCLEOTIDE SEQUENCE</scope>
    <source>
        <strain evidence="10">Ploen Becks lab</strain>
    </source>
</reference>
<evidence type="ECO:0000256" key="2">
    <source>
        <dbReference type="ARBA" id="ARBA00022679"/>
    </source>
</evidence>
<feature type="compositionally biased region" description="Low complexity" evidence="8">
    <location>
        <begin position="1"/>
        <end position="21"/>
    </location>
</feature>
<feature type="compositionally biased region" description="Polar residues" evidence="8">
    <location>
        <begin position="455"/>
        <end position="465"/>
    </location>
</feature>